<protein>
    <recommendedName>
        <fullName evidence="4">DUF992 domain-containing protein</fullName>
    </recommendedName>
</protein>
<dbReference type="Pfam" id="PF06186">
    <property type="entry name" value="DUF992"/>
    <property type="match status" value="1"/>
</dbReference>
<keyword evidence="1" id="KW-0732">Signal</keyword>
<feature type="chain" id="PRO_5035323270" description="DUF992 domain-containing protein" evidence="1">
    <location>
        <begin position="24"/>
        <end position="161"/>
    </location>
</feature>
<dbReference type="InterPro" id="IPR009333">
    <property type="entry name" value="DUF992"/>
</dbReference>
<evidence type="ECO:0000313" key="2">
    <source>
        <dbReference type="EMBL" id="GGE42128.1"/>
    </source>
</evidence>
<feature type="signal peptide" evidence="1">
    <location>
        <begin position="1"/>
        <end position="23"/>
    </location>
</feature>
<name>A0A8J2VX73_9RHOB</name>
<dbReference type="EMBL" id="BMCP01000002">
    <property type="protein sequence ID" value="GGE42128.1"/>
    <property type="molecule type" value="Genomic_DNA"/>
</dbReference>
<proteinExistence type="predicted"/>
<reference evidence="2" key="2">
    <citation type="submission" date="2020-09" db="EMBL/GenBank/DDBJ databases">
        <authorList>
            <person name="Sun Q."/>
            <person name="Sedlacek I."/>
        </authorList>
    </citation>
    <scope>NUCLEOTIDE SEQUENCE</scope>
    <source>
        <strain evidence="2">CCM 7684</strain>
    </source>
</reference>
<evidence type="ECO:0008006" key="4">
    <source>
        <dbReference type="Google" id="ProtNLM"/>
    </source>
</evidence>
<comment type="caution">
    <text evidence="2">The sequence shown here is derived from an EMBL/GenBank/DDBJ whole genome shotgun (WGS) entry which is preliminary data.</text>
</comment>
<evidence type="ECO:0000256" key="1">
    <source>
        <dbReference type="SAM" id="SignalP"/>
    </source>
</evidence>
<organism evidence="2 3">
    <name type="scientific">Agaricicola taiwanensis</name>
    <dbReference type="NCBI Taxonomy" id="591372"/>
    <lineage>
        <taxon>Bacteria</taxon>
        <taxon>Pseudomonadati</taxon>
        <taxon>Pseudomonadota</taxon>
        <taxon>Alphaproteobacteria</taxon>
        <taxon>Rhodobacterales</taxon>
        <taxon>Paracoccaceae</taxon>
        <taxon>Agaricicola</taxon>
    </lineage>
</organism>
<dbReference type="Proteomes" id="UP000602745">
    <property type="component" value="Unassembled WGS sequence"/>
</dbReference>
<accession>A0A8J2VX73</accession>
<gene>
    <name evidence="2" type="ORF">GCM10007276_19290</name>
</gene>
<evidence type="ECO:0000313" key="3">
    <source>
        <dbReference type="Proteomes" id="UP000602745"/>
    </source>
</evidence>
<dbReference type="RefSeq" id="WP_188409519.1">
    <property type="nucleotide sequence ID" value="NZ_BMCP01000002.1"/>
</dbReference>
<sequence>MKTTAITAATMTGLAFIATPAAAQETRVEVGVLNCSVEGGIGLILGSQKSTECRFQTADGKVTEIYTGKVTKVGIDIGVTGESQIVWAVFAPSNALQPGSLEGNYVGASVQATAGVGVGANALVGGSGNTIALQPISTQTQTGLNVAAGIGGISLNSPVTP</sequence>
<reference evidence="2" key="1">
    <citation type="journal article" date="2014" name="Int. J. Syst. Evol. Microbiol.">
        <title>Complete genome sequence of Corynebacterium casei LMG S-19264T (=DSM 44701T), isolated from a smear-ripened cheese.</title>
        <authorList>
            <consortium name="US DOE Joint Genome Institute (JGI-PGF)"/>
            <person name="Walter F."/>
            <person name="Albersmeier A."/>
            <person name="Kalinowski J."/>
            <person name="Ruckert C."/>
        </authorList>
    </citation>
    <scope>NUCLEOTIDE SEQUENCE</scope>
    <source>
        <strain evidence="2">CCM 7684</strain>
    </source>
</reference>
<keyword evidence="3" id="KW-1185">Reference proteome</keyword>
<dbReference type="AlphaFoldDB" id="A0A8J2VX73"/>